<dbReference type="EMBL" id="CP016268">
    <property type="protein sequence ID" value="ANO52777.1"/>
    <property type="molecule type" value="Genomic_DNA"/>
</dbReference>
<comment type="similarity">
    <text evidence="1">Belongs to the LysR transcriptional regulatory family.</text>
</comment>
<keyword evidence="4" id="KW-0010">Activator</keyword>
<keyword evidence="8" id="KW-1185">Reference proteome</keyword>
<evidence type="ECO:0000256" key="1">
    <source>
        <dbReference type="ARBA" id="ARBA00009437"/>
    </source>
</evidence>
<dbReference type="InterPro" id="IPR036388">
    <property type="entry name" value="WH-like_DNA-bd_sf"/>
</dbReference>
<evidence type="ECO:0000313" key="7">
    <source>
        <dbReference type="EMBL" id="ANO52777.1"/>
    </source>
</evidence>
<sequence length="305" mass="34079">MISKSLNYNHLHYFWVVANSDSLLSASAILHVTPQTISGQLRKLEERIGERLFTRSGRGLALTETGRVVQAYADQMFRKGEELQEVLRDGEIRRPISCNAGIAMVVPKLIAYRTLEPVLKMEQPVRLHCHEAPVDSLLADLAVHKLDLVLTDSPVNNSYPVKAYNHLLGESGLSFFAARRSVAQYQGRFPHSLHRAEFLLPARTCALRDSLAQWFESNSIQPRTVAEFEDSALMNAFGEANTGVYALPTAMESDILQRYKVGVVGRTTEITQSFYLISTERRLRHAAVVAIKKAAASNLAWLSKT</sequence>
<dbReference type="GO" id="GO:0003700">
    <property type="term" value="F:DNA-binding transcription factor activity"/>
    <property type="evidence" value="ECO:0007669"/>
    <property type="project" value="InterPro"/>
</dbReference>
<dbReference type="SUPFAM" id="SSF46785">
    <property type="entry name" value="Winged helix' DNA-binding domain"/>
    <property type="match status" value="1"/>
</dbReference>
<keyword evidence="2" id="KW-0805">Transcription regulation</keyword>
<dbReference type="GO" id="GO:2000142">
    <property type="term" value="P:regulation of DNA-templated transcription initiation"/>
    <property type="evidence" value="ECO:0007669"/>
    <property type="project" value="TreeGrafter"/>
</dbReference>
<dbReference type="KEGG" id="woc:BA177_17695"/>
<dbReference type="OrthoDB" id="464481at2"/>
<reference evidence="7 8" key="1">
    <citation type="submission" date="2016-06" db="EMBL/GenBank/DDBJ databases">
        <title>Complete genome sequence of a deep-branching marine Gamma Proteobacterium Woeseia oceani type strain XK5.</title>
        <authorList>
            <person name="Mu D."/>
            <person name="Du Z."/>
        </authorList>
    </citation>
    <scope>NUCLEOTIDE SEQUENCE [LARGE SCALE GENOMIC DNA]</scope>
    <source>
        <strain evidence="7 8">XK5</strain>
    </source>
</reference>
<evidence type="ECO:0000313" key="8">
    <source>
        <dbReference type="Proteomes" id="UP000092695"/>
    </source>
</evidence>
<dbReference type="PANTHER" id="PTHR30293">
    <property type="entry name" value="TRANSCRIPTIONAL REGULATORY PROTEIN NAC-RELATED"/>
    <property type="match status" value="1"/>
</dbReference>
<dbReference type="Pfam" id="PF03466">
    <property type="entry name" value="LysR_substrate"/>
    <property type="match status" value="1"/>
</dbReference>
<evidence type="ECO:0000256" key="2">
    <source>
        <dbReference type="ARBA" id="ARBA00023015"/>
    </source>
</evidence>
<dbReference type="STRING" id="1548547.BA177_17695"/>
<dbReference type="RefSeq" id="WP_068618433.1">
    <property type="nucleotide sequence ID" value="NZ_CP016268.1"/>
</dbReference>
<dbReference type="InterPro" id="IPR036390">
    <property type="entry name" value="WH_DNA-bd_sf"/>
</dbReference>
<protein>
    <submittedName>
        <fullName evidence="7">LysR family transcriptional regulator</fullName>
    </submittedName>
</protein>
<dbReference type="PANTHER" id="PTHR30293:SF2">
    <property type="entry name" value="TRANSCRIPTIONAL ACTIVATOR PROTEIN NHAR"/>
    <property type="match status" value="1"/>
</dbReference>
<dbReference type="Gene3D" id="3.40.190.290">
    <property type="match status" value="1"/>
</dbReference>
<dbReference type="AlphaFoldDB" id="A0A193LJU0"/>
<name>A0A193LJU0_9GAMM</name>
<dbReference type="InterPro" id="IPR000847">
    <property type="entry name" value="LysR_HTH_N"/>
</dbReference>
<proteinExistence type="inferred from homology"/>
<feature type="domain" description="HTH lysR-type" evidence="6">
    <location>
        <begin position="6"/>
        <end position="63"/>
    </location>
</feature>
<dbReference type="SUPFAM" id="SSF53850">
    <property type="entry name" value="Periplasmic binding protein-like II"/>
    <property type="match status" value="1"/>
</dbReference>
<gene>
    <name evidence="7" type="ORF">BA177_17695</name>
</gene>
<dbReference type="GO" id="GO:0003677">
    <property type="term" value="F:DNA binding"/>
    <property type="evidence" value="ECO:0007669"/>
    <property type="project" value="UniProtKB-KW"/>
</dbReference>
<dbReference type="PROSITE" id="PS50931">
    <property type="entry name" value="HTH_LYSR"/>
    <property type="match status" value="1"/>
</dbReference>
<dbReference type="Pfam" id="PF00126">
    <property type="entry name" value="HTH_1"/>
    <property type="match status" value="1"/>
</dbReference>
<keyword evidence="3" id="KW-0238">DNA-binding</keyword>
<evidence type="ECO:0000256" key="3">
    <source>
        <dbReference type="ARBA" id="ARBA00023125"/>
    </source>
</evidence>
<evidence type="ECO:0000256" key="5">
    <source>
        <dbReference type="ARBA" id="ARBA00023163"/>
    </source>
</evidence>
<evidence type="ECO:0000259" key="6">
    <source>
        <dbReference type="PROSITE" id="PS50931"/>
    </source>
</evidence>
<dbReference type="NCBIfam" id="NF008284">
    <property type="entry name" value="PRK11062.1"/>
    <property type="match status" value="1"/>
</dbReference>
<keyword evidence="5" id="KW-0804">Transcription</keyword>
<organism evidence="7 8">
    <name type="scientific">Woeseia oceani</name>
    <dbReference type="NCBI Taxonomy" id="1548547"/>
    <lineage>
        <taxon>Bacteria</taxon>
        <taxon>Pseudomonadati</taxon>
        <taxon>Pseudomonadota</taxon>
        <taxon>Gammaproteobacteria</taxon>
        <taxon>Woeseiales</taxon>
        <taxon>Woeseiaceae</taxon>
        <taxon>Woeseia</taxon>
    </lineage>
</organism>
<dbReference type="Proteomes" id="UP000092695">
    <property type="component" value="Chromosome"/>
</dbReference>
<dbReference type="Gene3D" id="1.10.10.10">
    <property type="entry name" value="Winged helix-like DNA-binding domain superfamily/Winged helix DNA-binding domain"/>
    <property type="match status" value="1"/>
</dbReference>
<evidence type="ECO:0000256" key="4">
    <source>
        <dbReference type="ARBA" id="ARBA00023159"/>
    </source>
</evidence>
<accession>A0A193LJU0</accession>
<dbReference type="InterPro" id="IPR005119">
    <property type="entry name" value="LysR_subst-bd"/>
</dbReference>